<dbReference type="EC" id="1.2.1.3" evidence="7"/>
<accession>A0A6J4SC04</accession>
<proteinExistence type="inferred from homology"/>
<sequence>MAAMTAPSAPPSAFLESRSPTTGEPLGTVPRADEGAVHAAVADAARTQPVWAALPLADRARYMRRAAQVVIDAMDELAVLIAREHGKPVGEAAALELLPMVDSLHWIADHGPRLLRDERVRTRQVYLLGKRHRHVREPLGVVAVICSSSRPWAEPFLQTAIALMCGNAVVVKPAPEAALVGARVEQALARAGVPEGAVRVIQGDDEVGEALAQADGVAKVFFTGSQEAGRRVEAACSRLARPAVLELGGKDPQLVLADARLDDAVAGTLWGAFSGSGQASAAIERVYVARELAEVFLERLVDRTRALRLGDPLAPDTDIGPLVSASRGERVRAVLDDAVARGARLHCGGPIVVEGLERAWFLAPAVVTDVPPRARLVLEPVPGPIVTVTAVDSEDEAVALANDSPFGLGASVWTRDRARGERIARRLEAGMTWVNDHRYSHSAVQTAWGGAKASGTGRVHGEPGFRECVEIKLVASGAARAARRPWGLPYDRSLRGAAEAAARVLYGRDEDRVPALRAGAGPLARLGGRLVRGALRR</sequence>
<comment type="similarity">
    <text evidence="1 4">Belongs to the aldehyde dehydrogenase family.</text>
</comment>
<reference evidence="7" key="1">
    <citation type="submission" date="2020-02" db="EMBL/GenBank/DDBJ databases">
        <authorList>
            <person name="Meier V. D."/>
        </authorList>
    </citation>
    <scope>NUCLEOTIDE SEQUENCE</scope>
    <source>
        <strain evidence="7">AVDCRST_MAG17</strain>
    </source>
</reference>
<dbReference type="Gene3D" id="3.40.605.10">
    <property type="entry name" value="Aldehyde Dehydrogenase, Chain A, domain 1"/>
    <property type="match status" value="1"/>
</dbReference>
<dbReference type="InterPro" id="IPR016161">
    <property type="entry name" value="Ald_DH/histidinol_DH"/>
</dbReference>
<dbReference type="FunFam" id="3.40.309.10:FF:000009">
    <property type="entry name" value="Aldehyde dehydrogenase A"/>
    <property type="match status" value="1"/>
</dbReference>
<dbReference type="InterPro" id="IPR016162">
    <property type="entry name" value="Ald_DH_N"/>
</dbReference>
<dbReference type="PROSITE" id="PS00687">
    <property type="entry name" value="ALDEHYDE_DEHYDR_GLU"/>
    <property type="match status" value="1"/>
</dbReference>
<feature type="region of interest" description="Disordered" evidence="5">
    <location>
        <begin position="1"/>
        <end position="30"/>
    </location>
</feature>
<dbReference type="GO" id="GO:0004029">
    <property type="term" value="F:aldehyde dehydrogenase (NAD+) activity"/>
    <property type="evidence" value="ECO:0007669"/>
    <property type="project" value="UniProtKB-EC"/>
</dbReference>
<evidence type="ECO:0000256" key="2">
    <source>
        <dbReference type="ARBA" id="ARBA00023002"/>
    </source>
</evidence>
<evidence type="ECO:0000259" key="6">
    <source>
        <dbReference type="Pfam" id="PF00171"/>
    </source>
</evidence>
<dbReference type="Gene3D" id="3.40.309.10">
    <property type="entry name" value="Aldehyde Dehydrogenase, Chain A, domain 2"/>
    <property type="match status" value="1"/>
</dbReference>
<dbReference type="InterPro" id="IPR029510">
    <property type="entry name" value="Ald_DH_CS_GLU"/>
</dbReference>
<feature type="domain" description="Aldehyde dehydrogenase" evidence="6">
    <location>
        <begin position="15"/>
        <end position="474"/>
    </location>
</feature>
<dbReference type="InterPro" id="IPR015590">
    <property type="entry name" value="Aldehyde_DH_dom"/>
</dbReference>
<evidence type="ECO:0000256" key="4">
    <source>
        <dbReference type="RuleBase" id="RU003345"/>
    </source>
</evidence>
<dbReference type="EMBL" id="CADCVV010000047">
    <property type="protein sequence ID" value="CAA9488601.1"/>
    <property type="molecule type" value="Genomic_DNA"/>
</dbReference>
<keyword evidence="2 4" id="KW-0560">Oxidoreductase</keyword>
<gene>
    <name evidence="7" type="ORF">AVDCRST_MAG17-636</name>
</gene>
<dbReference type="Pfam" id="PF00171">
    <property type="entry name" value="Aldedh"/>
    <property type="match status" value="1"/>
</dbReference>
<evidence type="ECO:0000256" key="3">
    <source>
        <dbReference type="PROSITE-ProRule" id="PRU10007"/>
    </source>
</evidence>
<evidence type="ECO:0000256" key="5">
    <source>
        <dbReference type="SAM" id="MobiDB-lite"/>
    </source>
</evidence>
<dbReference type="PANTHER" id="PTHR11699">
    <property type="entry name" value="ALDEHYDE DEHYDROGENASE-RELATED"/>
    <property type="match status" value="1"/>
</dbReference>
<dbReference type="SUPFAM" id="SSF53720">
    <property type="entry name" value="ALDH-like"/>
    <property type="match status" value="1"/>
</dbReference>
<protein>
    <submittedName>
        <fullName evidence="7">Aldehyde dehydrogenase</fullName>
        <ecNumber evidence="7">1.2.1.3</ecNumber>
    </submittedName>
</protein>
<name>A0A6J4SC04_9ACTN</name>
<dbReference type="AlphaFoldDB" id="A0A6J4SC04"/>
<feature type="compositionally biased region" description="Low complexity" evidence="5">
    <location>
        <begin position="1"/>
        <end position="13"/>
    </location>
</feature>
<feature type="active site" evidence="3">
    <location>
        <position position="246"/>
    </location>
</feature>
<evidence type="ECO:0000256" key="1">
    <source>
        <dbReference type="ARBA" id="ARBA00009986"/>
    </source>
</evidence>
<dbReference type="InterPro" id="IPR016163">
    <property type="entry name" value="Ald_DH_C"/>
</dbReference>
<organism evidence="7">
    <name type="scientific">uncultured Solirubrobacterales bacterium</name>
    <dbReference type="NCBI Taxonomy" id="768556"/>
    <lineage>
        <taxon>Bacteria</taxon>
        <taxon>Bacillati</taxon>
        <taxon>Actinomycetota</taxon>
        <taxon>Thermoleophilia</taxon>
        <taxon>Solirubrobacterales</taxon>
        <taxon>environmental samples</taxon>
    </lineage>
</organism>
<evidence type="ECO:0000313" key="7">
    <source>
        <dbReference type="EMBL" id="CAA9488601.1"/>
    </source>
</evidence>